<dbReference type="EC" id="2.3.1.-" evidence="2"/>
<dbReference type="GO" id="GO:0016747">
    <property type="term" value="F:acyltransferase activity, transferring groups other than amino-acyl groups"/>
    <property type="evidence" value="ECO:0007669"/>
    <property type="project" value="InterPro"/>
</dbReference>
<dbReference type="InterPro" id="IPR000182">
    <property type="entry name" value="GNAT_dom"/>
</dbReference>
<dbReference type="Pfam" id="PF18014">
    <property type="entry name" value="Acetyltransf_18"/>
    <property type="match status" value="1"/>
</dbReference>
<comment type="caution">
    <text evidence="2">The sequence shown here is derived from an EMBL/GenBank/DDBJ whole genome shotgun (WGS) entry which is preliminary data.</text>
</comment>
<dbReference type="InterPro" id="IPR052729">
    <property type="entry name" value="Acyl/Acetyltrans_Enzymes"/>
</dbReference>
<dbReference type="PANTHER" id="PTHR47237">
    <property type="entry name" value="SLL0310 PROTEIN"/>
    <property type="match status" value="1"/>
</dbReference>
<feature type="domain" description="N-acetyltransferase" evidence="1">
    <location>
        <begin position="1"/>
        <end position="138"/>
    </location>
</feature>
<evidence type="ECO:0000259" key="1">
    <source>
        <dbReference type="PROSITE" id="PS51186"/>
    </source>
</evidence>
<organism evidence="2 3">
    <name type="scientific">Ectorhizobium quercum</name>
    <dbReference type="NCBI Taxonomy" id="2965071"/>
    <lineage>
        <taxon>Bacteria</taxon>
        <taxon>Pseudomonadati</taxon>
        <taxon>Pseudomonadota</taxon>
        <taxon>Alphaproteobacteria</taxon>
        <taxon>Hyphomicrobiales</taxon>
        <taxon>Rhizobiaceae</taxon>
        <taxon>Ectorhizobium</taxon>
    </lineage>
</organism>
<dbReference type="EMBL" id="JANFPI010000003">
    <property type="protein sequence ID" value="MCX8997310.1"/>
    <property type="molecule type" value="Genomic_DNA"/>
</dbReference>
<proteinExistence type="predicted"/>
<keyword evidence="2" id="KW-0808">Transferase</keyword>
<evidence type="ECO:0000313" key="3">
    <source>
        <dbReference type="Proteomes" id="UP001208771"/>
    </source>
</evidence>
<dbReference type="InterPro" id="IPR016181">
    <property type="entry name" value="Acyl_CoA_acyltransferase"/>
</dbReference>
<sequence>MDPGHLHALSMTVRWPYRADEWLFLRDCGHGRAALDEIDRVVATAMLFPYGDRPCGDGLATLGAVIVSPRFQRQGVAPWLIRQLVEASPARSYRLNATEVSRRLFSCLGFQPTGQRVYRNRGRVHCPADAAVLVRPARIGRLDVSRLAAVIEVDRKAFGASRGRLLQRLLTDNIGYGLFEGGRLKAFAIRRAIGRGHAIGPVVAESDEDAIAVVNRHFADLEGQLVRLDTPQESPSFNAALAQAGLVVVETLAAMSLGAVADMPGRFPQGQPRTFALASPALG</sequence>
<gene>
    <name evidence="2" type="ORF">NOF55_09350</name>
</gene>
<keyword evidence="3" id="KW-1185">Reference proteome</keyword>
<accession>A0AAE3SUJ7</accession>
<dbReference type="PROSITE" id="PS51186">
    <property type="entry name" value="GNAT"/>
    <property type="match status" value="1"/>
</dbReference>
<reference evidence="2" key="1">
    <citation type="submission" date="2022-07" db="EMBL/GenBank/DDBJ databases">
        <title>Ectorhizobium quercum gen.nov., sp. nov.</title>
        <authorList>
            <person name="Ma T."/>
            <person name="Li Y."/>
        </authorList>
    </citation>
    <scope>NUCLEOTIDE SEQUENCE</scope>
    <source>
        <strain evidence="2">BDR2-2</strain>
    </source>
</reference>
<dbReference type="CDD" id="cd04301">
    <property type="entry name" value="NAT_SF"/>
    <property type="match status" value="1"/>
</dbReference>
<dbReference type="AlphaFoldDB" id="A0AAE3SUJ7"/>
<dbReference type="SUPFAM" id="SSF55729">
    <property type="entry name" value="Acyl-CoA N-acyltransferases (Nat)"/>
    <property type="match status" value="1"/>
</dbReference>
<name>A0AAE3SUJ7_9HYPH</name>
<protein>
    <submittedName>
        <fullName evidence="2">GNAT family N-acetyltransferase</fullName>
        <ecNumber evidence="2">2.3.1.-</ecNumber>
    </submittedName>
</protein>
<dbReference type="PANTHER" id="PTHR47237:SF2">
    <property type="entry name" value="BLL4206 PROTEIN"/>
    <property type="match status" value="1"/>
</dbReference>
<dbReference type="RefSeq" id="WP_306411675.1">
    <property type="nucleotide sequence ID" value="NZ_JANFPI010000003.1"/>
</dbReference>
<dbReference type="Gene3D" id="3.40.630.90">
    <property type="match status" value="1"/>
</dbReference>
<evidence type="ECO:0000313" key="2">
    <source>
        <dbReference type="EMBL" id="MCX8997310.1"/>
    </source>
</evidence>
<dbReference type="Proteomes" id="UP001208771">
    <property type="component" value="Unassembled WGS sequence"/>
</dbReference>
<dbReference type="InterPro" id="IPR041496">
    <property type="entry name" value="YitH/HolE_GNAT"/>
</dbReference>
<keyword evidence="2" id="KW-0012">Acyltransferase</keyword>
<dbReference type="Pfam" id="PF00583">
    <property type="entry name" value="Acetyltransf_1"/>
    <property type="match status" value="1"/>
</dbReference>
<dbReference type="Gene3D" id="3.40.630.30">
    <property type="match status" value="1"/>
</dbReference>